<dbReference type="eggNOG" id="COG4929">
    <property type="taxonomic scope" value="Bacteria"/>
</dbReference>
<evidence type="ECO:0008006" key="4">
    <source>
        <dbReference type="Google" id="ProtNLM"/>
    </source>
</evidence>
<evidence type="ECO:0000313" key="2">
    <source>
        <dbReference type="EMBL" id="KEI68991.1"/>
    </source>
</evidence>
<name>A0A073CLH2_PLAA1</name>
<evidence type="ECO:0000256" key="1">
    <source>
        <dbReference type="SAM" id="Phobius"/>
    </source>
</evidence>
<dbReference type="RefSeq" id="WP_174235982.1">
    <property type="nucleotide sequence ID" value="NZ_CM002803.1"/>
</dbReference>
<dbReference type="Pfam" id="PF14345">
    <property type="entry name" value="GDYXXLXY"/>
    <property type="match status" value="1"/>
</dbReference>
<keyword evidence="1" id="KW-1133">Transmembrane helix</keyword>
<proteinExistence type="predicted"/>
<dbReference type="InterPro" id="IPR025833">
    <property type="entry name" value="GDYXXLXY"/>
</dbReference>
<evidence type="ECO:0000313" key="3">
    <source>
        <dbReference type="Proteomes" id="UP000027395"/>
    </source>
</evidence>
<keyword evidence="3" id="KW-1185">Reference proteome</keyword>
<organism evidence="2 3">
    <name type="scientific">Planktothrix agardhii (strain NIVA-CYA 126/8)</name>
    <dbReference type="NCBI Taxonomy" id="388467"/>
    <lineage>
        <taxon>Bacteria</taxon>
        <taxon>Bacillati</taxon>
        <taxon>Cyanobacteriota</taxon>
        <taxon>Cyanophyceae</taxon>
        <taxon>Oscillatoriophycideae</taxon>
        <taxon>Oscillatoriales</taxon>
        <taxon>Microcoleaceae</taxon>
        <taxon>Planktothrix</taxon>
    </lineage>
</organism>
<dbReference type="EMBL" id="CM002803">
    <property type="protein sequence ID" value="KEI68991.1"/>
    <property type="molecule type" value="Genomic_DNA"/>
</dbReference>
<dbReference type="HOGENOM" id="CLU_080094_0_0_3"/>
<keyword evidence="1" id="KW-0472">Membrane</keyword>
<dbReference type="PATRIC" id="fig|388467.6.peg.4252"/>
<gene>
    <name evidence="2" type="ORF">A19Y_4313</name>
</gene>
<dbReference type="STRING" id="388467.A19Y_4313"/>
<sequence>MNSSNSNDTQSSVILTPSPVVKKQIPVWKFLFPLLFQLILILAVPSQAFYTQVTGKTVVLQTAPVDPYDFFRGYYQTLSYNISSADTLKALPGWKEVAQGAEYLPQGTLIYVTLEQPKDSAKSPHPSAWKPIKVSAEYPDNLSNNQIALQGKSTGWNIEYGLERYYMPENQRDQINSTITEAQRNNQQSFVVEVKVNAQGKAIPVSLWVRDRNYKF</sequence>
<dbReference type="Proteomes" id="UP000027395">
    <property type="component" value="Chromosome"/>
</dbReference>
<accession>A0A073CLH2</accession>
<feature type="transmembrane region" description="Helical" evidence="1">
    <location>
        <begin position="30"/>
        <end position="50"/>
    </location>
</feature>
<dbReference type="AlphaFoldDB" id="A0A073CLH2"/>
<dbReference type="GeneID" id="77290355"/>
<reference evidence="2 3" key="1">
    <citation type="journal article" date="2014" name="Appl. Environ. Microbiol.">
        <title>Elucidation of insertion elements encoded on plasmids and in vitro construction of shuttle vectors from the toxic cyanobacterium Planktothrix.</title>
        <authorList>
            <person name="Christiansen G."/>
            <person name="Goesmann A."/>
            <person name="Kurmayer R."/>
        </authorList>
    </citation>
    <scope>NUCLEOTIDE SEQUENCE [LARGE SCALE GENOMIC DNA]</scope>
    <source>
        <strain evidence="2 3">NIVA-CYA 126/8</strain>
    </source>
</reference>
<keyword evidence="1" id="KW-0812">Transmembrane</keyword>
<protein>
    <recommendedName>
        <fullName evidence="4">Membrane-anchored protein</fullName>
    </recommendedName>
</protein>